<evidence type="ECO:0000313" key="2">
    <source>
        <dbReference type="EMBL" id="MPC25473.1"/>
    </source>
</evidence>
<comment type="caution">
    <text evidence="2">The sequence shown here is derived from an EMBL/GenBank/DDBJ whole genome shotgun (WGS) entry which is preliminary data.</text>
</comment>
<feature type="region of interest" description="Disordered" evidence="1">
    <location>
        <begin position="58"/>
        <end position="94"/>
    </location>
</feature>
<dbReference type="AlphaFoldDB" id="A0A5B7DWY8"/>
<gene>
    <name evidence="2" type="ORF">E2C01_018590</name>
</gene>
<sequence>MRVLPHQHRPAAAAPAAHPVAPTFWLHTRTRWSPEARNHVSTHHGGTHHRGEVAHLQDDLPWGRPMGGLIPPMGRGGMAPGIADTAGTAADNIG</sequence>
<protein>
    <submittedName>
        <fullName evidence="2">Uncharacterized protein</fullName>
    </submittedName>
</protein>
<evidence type="ECO:0000256" key="1">
    <source>
        <dbReference type="SAM" id="MobiDB-lite"/>
    </source>
</evidence>
<reference evidence="2 3" key="1">
    <citation type="submission" date="2019-05" db="EMBL/GenBank/DDBJ databases">
        <title>Another draft genome of Portunus trituberculatus and its Hox gene families provides insights of decapod evolution.</title>
        <authorList>
            <person name="Jeong J.-H."/>
            <person name="Song I."/>
            <person name="Kim S."/>
            <person name="Choi T."/>
            <person name="Kim D."/>
            <person name="Ryu S."/>
            <person name="Kim W."/>
        </authorList>
    </citation>
    <scope>NUCLEOTIDE SEQUENCE [LARGE SCALE GENOMIC DNA]</scope>
    <source>
        <tissue evidence="2">Muscle</tissue>
    </source>
</reference>
<evidence type="ECO:0000313" key="3">
    <source>
        <dbReference type="Proteomes" id="UP000324222"/>
    </source>
</evidence>
<keyword evidence="3" id="KW-1185">Reference proteome</keyword>
<organism evidence="2 3">
    <name type="scientific">Portunus trituberculatus</name>
    <name type="common">Swimming crab</name>
    <name type="synonym">Neptunus trituberculatus</name>
    <dbReference type="NCBI Taxonomy" id="210409"/>
    <lineage>
        <taxon>Eukaryota</taxon>
        <taxon>Metazoa</taxon>
        <taxon>Ecdysozoa</taxon>
        <taxon>Arthropoda</taxon>
        <taxon>Crustacea</taxon>
        <taxon>Multicrustacea</taxon>
        <taxon>Malacostraca</taxon>
        <taxon>Eumalacostraca</taxon>
        <taxon>Eucarida</taxon>
        <taxon>Decapoda</taxon>
        <taxon>Pleocyemata</taxon>
        <taxon>Brachyura</taxon>
        <taxon>Eubrachyura</taxon>
        <taxon>Portunoidea</taxon>
        <taxon>Portunidae</taxon>
        <taxon>Portuninae</taxon>
        <taxon>Portunus</taxon>
    </lineage>
</organism>
<dbReference type="EMBL" id="VSRR010001468">
    <property type="protein sequence ID" value="MPC25473.1"/>
    <property type="molecule type" value="Genomic_DNA"/>
</dbReference>
<dbReference type="Proteomes" id="UP000324222">
    <property type="component" value="Unassembled WGS sequence"/>
</dbReference>
<name>A0A5B7DWY8_PORTR</name>
<proteinExistence type="predicted"/>
<accession>A0A5B7DWY8</accession>